<comment type="caution">
    <text evidence="3">The sequence shown here is derived from an EMBL/GenBank/DDBJ whole genome shotgun (WGS) entry which is preliminary data.</text>
</comment>
<feature type="transmembrane region" description="Helical" evidence="2">
    <location>
        <begin position="184"/>
        <end position="205"/>
    </location>
</feature>
<reference evidence="3" key="1">
    <citation type="journal article" date="2020" name="mSystems">
        <title>Genome- and Community-Level Interaction Insights into Carbon Utilization and Element Cycling Functions of Hydrothermarchaeota in Hydrothermal Sediment.</title>
        <authorList>
            <person name="Zhou Z."/>
            <person name="Liu Y."/>
            <person name="Xu W."/>
            <person name="Pan J."/>
            <person name="Luo Z.H."/>
            <person name="Li M."/>
        </authorList>
    </citation>
    <scope>NUCLEOTIDE SEQUENCE [LARGE SCALE GENOMIC DNA]</scope>
    <source>
        <strain evidence="3">HyVt-460</strain>
    </source>
</reference>
<dbReference type="Pfam" id="PF14316">
    <property type="entry name" value="DUF4381"/>
    <property type="match status" value="1"/>
</dbReference>
<dbReference type="EMBL" id="DRLI01000006">
    <property type="protein sequence ID" value="HHM01382.1"/>
    <property type="molecule type" value="Genomic_DNA"/>
</dbReference>
<dbReference type="InterPro" id="IPR025489">
    <property type="entry name" value="DUF4381"/>
</dbReference>
<accession>A0A7V5RN40</accession>
<dbReference type="AlphaFoldDB" id="A0A7V5RN40"/>
<proteinExistence type="predicted"/>
<evidence type="ECO:0000313" key="3">
    <source>
        <dbReference type="EMBL" id="HHM01382.1"/>
    </source>
</evidence>
<evidence type="ECO:0000256" key="1">
    <source>
        <dbReference type="SAM" id="MobiDB-lite"/>
    </source>
</evidence>
<name>A0A7V5RN40_CALAY</name>
<protein>
    <submittedName>
        <fullName evidence="3">DUF4381 family protein</fullName>
    </submittedName>
</protein>
<gene>
    <name evidence="3" type="ORF">ENJ15_00095</name>
</gene>
<keyword evidence="2" id="KW-0812">Transmembrane</keyword>
<feature type="compositionally biased region" description="Basic and acidic residues" evidence="1">
    <location>
        <begin position="346"/>
        <end position="359"/>
    </location>
</feature>
<keyword evidence="2" id="KW-0472">Membrane</keyword>
<feature type="region of interest" description="Disordered" evidence="1">
    <location>
        <begin position="338"/>
        <end position="359"/>
    </location>
</feature>
<organism evidence="3">
    <name type="scientific">Caldithrix abyssi</name>
    <dbReference type="NCBI Taxonomy" id="187145"/>
    <lineage>
        <taxon>Bacteria</taxon>
        <taxon>Pseudomonadati</taxon>
        <taxon>Calditrichota</taxon>
        <taxon>Calditrichia</taxon>
        <taxon>Calditrichales</taxon>
        <taxon>Calditrichaceae</taxon>
        <taxon>Caldithrix</taxon>
    </lineage>
</organism>
<dbReference type="Proteomes" id="UP000885771">
    <property type="component" value="Unassembled WGS sequence"/>
</dbReference>
<keyword evidence="2" id="KW-1133">Transmembrane helix</keyword>
<sequence length="359" mass="41023">MAPLARRFFAQGHDSGKKHKTAYQTRVKMTLFRRSILLTIGLACHLWAGQPLVEIRTQVDTNRITVGGRIHYTVEVNHADSVRIEHPGEGLALEPFEVKDFTVPGVEKLEHNRLRKRFEYTLTVYDTGRFVIPAFPLLFYADSSGAGEIITGRALPVEVVSVLPAGDSLRVRDIRAPEHIPFDWAFWGWMTVSVLLLLLAAWFIYRAWKRKQETGYLFRPPPPPPPAHEVALQALAELYRGDLLEKGRHKEFYSRLSEILRAYLEGRYFISALESTTDEILMALEKHLPQKDIARIAKILRVADLVKFAKHVPDIVTTRNIMRDTEQFVLDTRLVFEEPQPQEAGTDEKSKTSTKEDAL</sequence>
<evidence type="ECO:0000256" key="2">
    <source>
        <dbReference type="SAM" id="Phobius"/>
    </source>
</evidence>